<protein>
    <recommendedName>
        <fullName evidence="10">C2H2-type domain-containing protein</fullName>
    </recommendedName>
</protein>
<sequence length="501" mass="56881">MSFPPNVSNHTLQQTDENDGEDTSSGKTIQNCSSSTLSPPKITVEAIMSAIRPPLMELPVPINEENLTESNISENQKDEEAQSHQLSEGSSEINYFAISLDEEIIECPCCDSSFTNKYDLKNHLNDMHVNLLKYRKPKFPIAKKSHIINPIDLLSISENIPIERTIEIASEIENLYEEHKLTQQLKDYQELNINVIEKIIQKYYPNSKIQMYGSNANGFGTLSSDLDLSLSIDVLDALKSEESFDSMAELFGEESTRELCEYLIITMLCRAFDVNNAVDVNAIDSARVKIVHFKTPRIPQLDIDISLNNDLAVENSRLLYTYSRIDERVEKLGIAIKVWAKKRSISDPKNGTLSSYALIILVIYFLQQQATPILPILQSSGESKLIKGFECMFDCDFLNYQSLAAENKESLGYLLFEFFKFYAIFEWNLMVVDITTLEPRYKTPVEQMKTSIYIQDPFETKRNLGDVCSLDGANLIKNEFAVAAQILLSNWSFSQYLCISS</sequence>
<comment type="cofactor">
    <cofactor evidence="1">
        <name>Mn(2+)</name>
        <dbReference type="ChEBI" id="CHEBI:29035"/>
    </cofactor>
</comment>
<organism evidence="11 12">
    <name type="scientific">Blepharisma stoltei</name>
    <dbReference type="NCBI Taxonomy" id="1481888"/>
    <lineage>
        <taxon>Eukaryota</taxon>
        <taxon>Sar</taxon>
        <taxon>Alveolata</taxon>
        <taxon>Ciliophora</taxon>
        <taxon>Postciliodesmatophora</taxon>
        <taxon>Heterotrichea</taxon>
        <taxon>Heterotrichida</taxon>
        <taxon>Blepharismidae</taxon>
        <taxon>Blepharisma</taxon>
    </lineage>
</organism>
<dbReference type="Proteomes" id="UP001162131">
    <property type="component" value="Unassembled WGS sequence"/>
</dbReference>
<keyword evidence="5" id="KW-0808">Transferase</keyword>
<dbReference type="GO" id="GO:0031123">
    <property type="term" value="P:RNA 3'-end processing"/>
    <property type="evidence" value="ECO:0007669"/>
    <property type="project" value="TreeGrafter"/>
</dbReference>
<keyword evidence="7" id="KW-0460">Magnesium</keyword>
<proteinExistence type="predicted"/>
<evidence type="ECO:0000259" key="10">
    <source>
        <dbReference type="PROSITE" id="PS50157"/>
    </source>
</evidence>
<feature type="compositionally biased region" description="Polar residues" evidence="9">
    <location>
        <begin position="23"/>
        <end position="37"/>
    </location>
</feature>
<evidence type="ECO:0000256" key="6">
    <source>
        <dbReference type="ARBA" id="ARBA00022723"/>
    </source>
</evidence>
<gene>
    <name evidence="11" type="ORF">BSTOLATCC_MIC50997</name>
</gene>
<dbReference type="InterPro" id="IPR054708">
    <property type="entry name" value="MTPAP-like_central"/>
</dbReference>
<keyword evidence="12" id="KW-1185">Reference proteome</keyword>
<evidence type="ECO:0000256" key="9">
    <source>
        <dbReference type="SAM" id="MobiDB-lite"/>
    </source>
</evidence>
<dbReference type="Gene3D" id="1.10.1410.10">
    <property type="match status" value="1"/>
</dbReference>
<evidence type="ECO:0000256" key="5">
    <source>
        <dbReference type="ARBA" id="ARBA00022679"/>
    </source>
</evidence>
<feature type="region of interest" description="Disordered" evidence="9">
    <location>
        <begin position="1"/>
        <end position="37"/>
    </location>
</feature>
<dbReference type="GO" id="GO:0005737">
    <property type="term" value="C:cytoplasm"/>
    <property type="evidence" value="ECO:0007669"/>
    <property type="project" value="UniProtKB-SubCell"/>
</dbReference>
<evidence type="ECO:0000256" key="1">
    <source>
        <dbReference type="ARBA" id="ARBA00001936"/>
    </source>
</evidence>
<dbReference type="AlphaFoldDB" id="A0AAU9JU64"/>
<reference evidence="11" key="1">
    <citation type="submission" date="2021-09" db="EMBL/GenBank/DDBJ databases">
        <authorList>
            <consortium name="AG Swart"/>
            <person name="Singh M."/>
            <person name="Singh A."/>
            <person name="Seah K."/>
            <person name="Emmerich C."/>
        </authorList>
    </citation>
    <scope>NUCLEOTIDE SEQUENCE</scope>
    <source>
        <strain evidence="11">ATCC30299</strain>
    </source>
</reference>
<dbReference type="Pfam" id="PF22600">
    <property type="entry name" value="MTPAP-like_central"/>
    <property type="match status" value="1"/>
</dbReference>
<dbReference type="CDD" id="cd05402">
    <property type="entry name" value="NT_PAP_TUTase"/>
    <property type="match status" value="1"/>
</dbReference>
<evidence type="ECO:0000256" key="8">
    <source>
        <dbReference type="PROSITE-ProRule" id="PRU00042"/>
    </source>
</evidence>
<dbReference type="Gene3D" id="3.30.460.10">
    <property type="entry name" value="Beta Polymerase, domain 2"/>
    <property type="match status" value="1"/>
</dbReference>
<evidence type="ECO:0000256" key="3">
    <source>
        <dbReference type="ARBA" id="ARBA00004496"/>
    </source>
</evidence>
<evidence type="ECO:0000256" key="7">
    <source>
        <dbReference type="ARBA" id="ARBA00022842"/>
    </source>
</evidence>
<dbReference type="SUPFAM" id="SSF81631">
    <property type="entry name" value="PAP/OAS1 substrate-binding domain"/>
    <property type="match status" value="1"/>
</dbReference>
<keyword evidence="6" id="KW-0479">Metal-binding</keyword>
<dbReference type="PROSITE" id="PS50157">
    <property type="entry name" value="ZINC_FINGER_C2H2_2"/>
    <property type="match status" value="1"/>
</dbReference>
<dbReference type="GO" id="GO:0016779">
    <property type="term" value="F:nucleotidyltransferase activity"/>
    <property type="evidence" value="ECO:0007669"/>
    <property type="project" value="TreeGrafter"/>
</dbReference>
<feature type="domain" description="C2H2-type" evidence="10">
    <location>
        <begin position="105"/>
        <end position="128"/>
    </location>
</feature>
<dbReference type="InterPro" id="IPR013087">
    <property type="entry name" value="Znf_C2H2_type"/>
</dbReference>
<dbReference type="Pfam" id="PF03828">
    <property type="entry name" value="PAP_assoc"/>
    <property type="match status" value="1"/>
</dbReference>
<evidence type="ECO:0000313" key="12">
    <source>
        <dbReference type="Proteomes" id="UP001162131"/>
    </source>
</evidence>
<dbReference type="InterPro" id="IPR043519">
    <property type="entry name" value="NT_sf"/>
</dbReference>
<comment type="subcellular location">
    <subcellularLocation>
        <location evidence="3">Cytoplasm</location>
    </subcellularLocation>
</comment>
<evidence type="ECO:0000313" key="11">
    <source>
        <dbReference type="EMBL" id="CAG9330405.1"/>
    </source>
</evidence>
<name>A0AAU9JU64_9CILI</name>
<keyword evidence="8" id="KW-0862">Zinc</keyword>
<feature type="compositionally biased region" description="Polar residues" evidence="9">
    <location>
        <begin position="1"/>
        <end position="15"/>
    </location>
</feature>
<dbReference type="PANTHER" id="PTHR12271">
    <property type="entry name" value="POLY A POLYMERASE CID PAP -RELATED"/>
    <property type="match status" value="1"/>
</dbReference>
<comment type="cofactor">
    <cofactor evidence="2">
        <name>Mg(2+)</name>
        <dbReference type="ChEBI" id="CHEBI:18420"/>
    </cofactor>
</comment>
<accession>A0AAU9JU64</accession>
<dbReference type="EMBL" id="CAJZBQ010000051">
    <property type="protein sequence ID" value="CAG9330405.1"/>
    <property type="molecule type" value="Genomic_DNA"/>
</dbReference>
<evidence type="ECO:0000256" key="2">
    <source>
        <dbReference type="ARBA" id="ARBA00001946"/>
    </source>
</evidence>
<dbReference type="SUPFAM" id="SSF81301">
    <property type="entry name" value="Nucleotidyltransferase"/>
    <property type="match status" value="1"/>
</dbReference>
<dbReference type="GO" id="GO:0008270">
    <property type="term" value="F:zinc ion binding"/>
    <property type="evidence" value="ECO:0007669"/>
    <property type="project" value="UniProtKB-KW"/>
</dbReference>
<keyword evidence="8" id="KW-0863">Zinc-finger</keyword>
<keyword evidence="4" id="KW-0963">Cytoplasm</keyword>
<dbReference type="PANTHER" id="PTHR12271:SF40">
    <property type="entry name" value="POLY(A) RNA POLYMERASE GLD2"/>
    <property type="match status" value="1"/>
</dbReference>
<evidence type="ECO:0000256" key="4">
    <source>
        <dbReference type="ARBA" id="ARBA00022490"/>
    </source>
</evidence>
<comment type="caution">
    <text evidence="11">The sequence shown here is derived from an EMBL/GenBank/DDBJ whole genome shotgun (WGS) entry which is preliminary data.</text>
</comment>
<dbReference type="InterPro" id="IPR002058">
    <property type="entry name" value="PAP_assoc"/>
</dbReference>
<dbReference type="PROSITE" id="PS00028">
    <property type="entry name" value="ZINC_FINGER_C2H2_1"/>
    <property type="match status" value="1"/>
</dbReference>